<keyword evidence="1" id="KW-0732">Signal</keyword>
<dbReference type="RefSeq" id="XP_064707231.1">
    <property type="nucleotide sequence ID" value="XM_064844973.1"/>
</dbReference>
<evidence type="ECO:0000313" key="3">
    <source>
        <dbReference type="Proteomes" id="UP001358417"/>
    </source>
</evidence>
<dbReference type="Proteomes" id="UP001358417">
    <property type="component" value="Unassembled WGS sequence"/>
</dbReference>
<accession>A0AAV9NCC3</accession>
<name>A0AAV9NCC3_9EURO</name>
<reference evidence="2 3" key="1">
    <citation type="submission" date="2023-08" db="EMBL/GenBank/DDBJ databases">
        <title>Black Yeasts Isolated from many extreme environments.</title>
        <authorList>
            <person name="Coleine C."/>
            <person name="Stajich J.E."/>
            <person name="Selbmann L."/>
        </authorList>
    </citation>
    <scope>NUCLEOTIDE SEQUENCE [LARGE SCALE GENOMIC DNA]</scope>
    <source>
        <strain evidence="2 3">CCFEE 5792</strain>
    </source>
</reference>
<feature type="chain" id="PRO_5043451780" evidence="1">
    <location>
        <begin position="19"/>
        <end position="461"/>
    </location>
</feature>
<evidence type="ECO:0000256" key="1">
    <source>
        <dbReference type="SAM" id="SignalP"/>
    </source>
</evidence>
<organism evidence="2 3">
    <name type="scientific">Exophiala bonariae</name>
    <dbReference type="NCBI Taxonomy" id="1690606"/>
    <lineage>
        <taxon>Eukaryota</taxon>
        <taxon>Fungi</taxon>
        <taxon>Dikarya</taxon>
        <taxon>Ascomycota</taxon>
        <taxon>Pezizomycotina</taxon>
        <taxon>Eurotiomycetes</taxon>
        <taxon>Chaetothyriomycetidae</taxon>
        <taxon>Chaetothyriales</taxon>
        <taxon>Herpotrichiellaceae</taxon>
        <taxon>Exophiala</taxon>
    </lineage>
</organism>
<sequence length="461" mass="48849">MSALLGLTVAALAASVHANPIPNPQDVTVIGVSTTSGDPAARAELVCGLSLTDPISWDNTGAAVFLDQQLKDHGADDWLRNLDSRTTGAGNLPSNLDCKPLGGNTCRAATSACPNFTPPELFYIRSAATNAHDFFTRAHEKLQDVAIENILSIDKIISDFNPNSESGQADMLQAIGAAFGIAEKLIGVSSPGLANGAAIIGGIFGLAGSLPGPEQVDLGALKVTVQDQLRNLFTQTNDRLTKLNSKLFGGSDDIDIQELVNFVAGARGGQAPSNLDPISQVFAGGSFLVPPSDSSLDAGLDAGMKNVKLGIVGTVLRGMNYYVFVDTSRDQNACNGITGSRWIDNECYTLERRLKPVNAGDPDTEPLPKEMMLKFDSAEDGYNLDLNVFYSNIRDCNNDKPAQAVDLNNQFSHCFFSVPFIKADKLVCLAMFSPDKDKLPEGLNLNDSGCDPQFAAGTGSN</sequence>
<keyword evidence="3" id="KW-1185">Reference proteome</keyword>
<proteinExistence type="predicted"/>
<comment type="caution">
    <text evidence="2">The sequence shown here is derived from an EMBL/GenBank/DDBJ whole genome shotgun (WGS) entry which is preliminary data.</text>
</comment>
<gene>
    <name evidence="2" type="ORF">LTR84_001349</name>
</gene>
<dbReference type="AlphaFoldDB" id="A0AAV9NCC3"/>
<evidence type="ECO:0000313" key="2">
    <source>
        <dbReference type="EMBL" id="KAK5054458.1"/>
    </source>
</evidence>
<feature type="signal peptide" evidence="1">
    <location>
        <begin position="1"/>
        <end position="18"/>
    </location>
</feature>
<protein>
    <submittedName>
        <fullName evidence="2">Uncharacterized protein</fullName>
    </submittedName>
</protein>
<dbReference type="EMBL" id="JAVRRD010000010">
    <property type="protein sequence ID" value="KAK5054458.1"/>
    <property type="molecule type" value="Genomic_DNA"/>
</dbReference>
<dbReference type="GeneID" id="89969569"/>